<name>A0AAQ0DAF8_9STAP</name>
<evidence type="ECO:0000313" key="1">
    <source>
        <dbReference type="EMBL" id="QUM70648.1"/>
    </source>
</evidence>
<dbReference type="Proteomes" id="UP000675994">
    <property type="component" value="Chromosome"/>
</dbReference>
<dbReference type="RefSeq" id="WP_212575504.1">
    <property type="nucleotide sequence ID" value="NZ_CP063367.1"/>
</dbReference>
<protein>
    <submittedName>
        <fullName evidence="1">Uncharacterized protein</fullName>
    </submittedName>
</protein>
<dbReference type="EMBL" id="CP063367">
    <property type="protein sequence ID" value="QUM70648.1"/>
    <property type="molecule type" value="Genomic_DNA"/>
</dbReference>
<gene>
    <name evidence="1" type="ORF">IPU22_01195</name>
</gene>
<proteinExistence type="predicted"/>
<sequence>MQILKQRQYQRIKPMLPHQNQQVVFLHLNQSRCPLQIQNQHQHLSLIQDQYQHQHQLQTLLKLNPKTANQTKMKQANLQVINPKASQQKKTLKSRHNNSIKQVQSYKIFRVLLLTVVRIIAMIQ</sequence>
<accession>A0AAQ0DAF8</accession>
<organism evidence="1 2">
    <name type="scientific">Staphylococcus delphini</name>
    <dbReference type="NCBI Taxonomy" id="53344"/>
    <lineage>
        <taxon>Bacteria</taxon>
        <taxon>Bacillati</taxon>
        <taxon>Bacillota</taxon>
        <taxon>Bacilli</taxon>
        <taxon>Bacillales</taxon>
        <taxon>Staphylococcaceae</taxon>
        <taxon>Staphylococcus</taxon>
        <taxon>Staphylococcus intermedius group</taxon>
    </lineage>
</organism>
<evidence type="ECO:0000313" key="2">
    <source>
        <dbReference type="Proteomes" id="UP000675994"/>
    </source>
</evidence>
<reference evidence="1" key="1">
    <citation type="journal article" date="2021" name="Front. Microbiol.">
        <title>Presence and Characterization of a Novel cfr-Carrying Tn558 Transposon Derivative in Staphylococcus delphini Isolated From Retail Food.</title>
        <authorList>
            <person name="Zhang F."/>
            <person name="Wu S."/>
            <person name="Huang J."/>
            <person name="Yang R."/>
            <person name="Zhang J."/>
            <person name="Lei T."/>
            <person name="Dai J."/>
            <person name="Ding Y."/>
            <person name="Xue L."/>
            <person name="Wang J."/>
            <person name="Chen M."/>
            <person name="Wu Q."/>
        </authorList>
    </citation>
    <scope>NUCLEOTIDE SEQUENCE</scope>
    <source>
        <strain evidence="1">2794-1</strain>
    </source>
</reference>
<dbReference type="AlphaFoldDB" id="A0AAQ0DAF8"/>